<feature type="region of interest" description="Disordered" evidence="1">
    <location>
        <begin position="68"/>
        <end position="108"/>
    </location>
</feature>
<dbReference type="RefSeq" id="WP_184926256.1">
    <property type="nucleotide sequence ID" value="NZ_BMSQ01000030.1"/>
</dbReference>
<protein>
    <submittedName>
        <fullName evidence="2">Uncharacterized protein</fullName>
    </submittedName>
</protein>
<sequence>MSRERPFFVAGQWSGPEVEVWEVREAPQNADEYTAVLEEWTADAADVFGSVEVIFASCATEAVREARRQAAETADRIGRDLRSPSRDAQPKPHGSRAVRRREVPHRYR</sequence>
<proteinExistence type="predicted"/>
<organism evidence="2 3">
    <name type="scientific">Streptomyces spectabilis</name>
    <dbReference type="NCBI Taxonomy" id="68270"/>
    <lineage>
        <taxon>Bacteria</taxon>
        <taxon>Bacillati</taxon>
        <taxon>Actinomycetota</taxon>
        <taxon>Actinomycetes</taxon>
        <taxon>Kitasatosporales</taxon>
        <taxon>Streptomycetaceae</taxon>
        <taxon>Streptomyces</taxon>
    </lineage>
</organism>
<evidence type="ECO:0000313" key="3">
    <source>
        <dbReference type="Proteomes" id="UP000549009"/>
    </source>
</evidence>
<evidence type="ECO:0000256" key="1">
    <source>
        <dbReference type="SAM" id="MobiDB-lite"/>
    </source>
</evidence>
<keyword evidence="3" id="KW-1185">Reference proteome</keyword>
<feature type="compositionally biased region" description="Basic and acidic residues" evidence="1">
    <location>
        <begin position="68"/>
        <end position="90"/>
    </location>
</feature>
<name>A0A7W8B2S5_STRST</name>
<reference evidence="2 3" key="1">
    <citation type="submission" date="2020-08" db="EMBL/GenBank/DDBJ databases">
        <title>Genomic Encyclopedia of Type Strains, Phase III (KMG-III): the genomes of soil and plant-associated and newly described type strains.</title>
        <authorList>
            <person name="Whitman W."/>
        </authorList>
    </citation>
    <scope>NUCLEOTIDE SEQUENCE [LARGE SCALE GENOMIC DNA]</scope>
    <source>
        <strain evidence="2 3">CECT 3146</strain>
    </source>
</reference>
<comment type="caution">
    <text evidence="2">The sequence shown here is derived from an EMBL/GenBank/DDBJ whole genome shotgun (WGS) entry which is preliminary data.</text>
</comment>
<dbReference type="EMBL" id="JACHJD010000026">
    <property type="protein sequence ID" value="MBB5109305.1"/>
    <property type="molecule type" value="Genomic_DNA"/>
</dbReference>
<dbReference type="Proteomes" id="UP000549009">
    <property type="component" value="Unassembled WGS sequence"/>
</dbReference>
<dbReference type="AlphaFoldDB" id="A0A7W8B2S5"/>
<gene>
    <name evidence="2" type="ORF">FHS40_008433</name>
</gene>
<accession>A0A7W8B2S5</accession>
<evidence type="ECO:0000313" key="2">
    <source>
        <dbReference type="EMBL" id="MBB5109305.1"/>
    </source>
</evidence>